<reference evidence="3 4" key="1">
    <citation type="submission" date="2018-06" db="EMBL/GenBank/DDBJ databases">
        <authorList>
            <consortium name="Pathogen Informatics"/>
            <person name="Doyle S."/>
        </authorList>
    </citation>
    <scope>NUCLEOTIDE SEQUENCE [LARGE SCALE GENOMIC DNA]</scope>
    <source>
        <strain evidence="3 4">NCTC13149</strain>
    </source>
</reference>
<organism evidence="3 4">
    <name type="scientific">Peptoniphilus lacrimalis</name>
    <dbReference type="NCBI Taxonomy" id="33031"/>
    <lineage>
        <taxon>Bacteria</taxon>
        <taxon>Bacillati</taxon>
        <taxon>Bacillota</taxon>
        <taxon>Tissierellia</taxon>
        <taxon>Tissierellales</taxon>
        <taxon>Peptoniphilaceae</taxon>
        <taxon>Peptoniphilus</taxon>
    </lineage>
</organism>
<proteinExistence type="predicted"/>
<gene>
    <name evidence="3" type="ORF">NCTC13149_00773</name>
</gene>
<evidence type="ECO:0000256" key="2">
    <source>
        <dbReference type="SAM" id="SignalP"/>
    </source>
</evidence>
<dbReference type="AlphaFoldDB" id="A0A379C4E3"/>
<feature type="chain" id="PRO_5016730773" description="Lipoprotein" evidence="2">
    <location>
        <begin position="27"/>
        <end position="197"/>
    </location>
</feature>
<evidence type="ECO:0000313" key="3">
    <source>
        <dbReference type="EMBL" id="SUB56958.1"/>
    </source>
</evidence>
<name>A0A379C4E3_9FIRM</name>
<evidence type="ECO:0000313" key="4">
    <source>
        <dbReference type="Proteomes" id="UP000255517"/>
    </source>
</evidence>
<dbReference type="Proteomes" id="UP000255517">
    <property type="component" value="Unassembled WGS sequence"/>
</dbReference>
<sequence>MKKIKFILPLLMLVSLFTACSREEKAAEQNVNRQEEQKIDISKEESQGIEETQSLEEEILKKKLKEVRNKREESITVEENDVTTGYMPKEVDDLQNVPIIEQSSEQYKQMYNTASTYIRDNLNINPKTKLSVYDAIDPTVLEIYTAEDRGYLQDYTVENIYVLEYQKEDGTWSYIFMGRENKQSPWKVVHTGDYFKE</sequence>
<dbReference type="OrthoDB" id="1701788at2"/>
<dbReference type="EMBL" id="UGSZ01000001">
    <property type="protein sequence ID" value="SUB56958.1"/>
    <property type="molecule type" value="Genomic_DNA"/>
</dbReference>
<evidence type="ECO:0000256" key="1">
    <source>
        <dbReference type="SAM" id="MobiDB-lite"/>
    </source>
</evidence>
<feature type="compositionally biased region" description="Basic and acidic residues" evidence="1">
    <location>
        <begin position="28"/>
        <end position="46"/>
    </location>
</feature>
<evidence type="ECO:0008006" key="5">
    <source>
        <dbReference type="Google" id="ProtNLM"/>
    </source>
</evidence>
<dbReference type="STRING" id="1122949.GCA_000378725_01493"/>
<feature type="region of interest" description="Disordered" evidence="1">
    <location>
        <begin position="28"/>
        <end position="52"/>
    </location>
</feature>
<protein>
    <recommendedName>
        <fullName evidence="5">Lipoprotein</fullName>
    </recommendedName>
</protein>
<dbReference type="PROSITE" id="PS51257">
    <property type="entry name" value="PROKAR_LIPOPROTEIN"/>
    <property type="match status" value="1"/>
</dbReference>
<keyword evidence="2" id="KW-0732">Signal</keyword>
<feature type="signal peptide" evidence="2">
    <location>
        <begin position="1"/>
        <end position="26"/>
    </location>
</feature>
<dbReference type="RefSeq" id="WP_019035140.1">
    <property type="nucleotide sequence ID" value="NZ_UGSZ01000001.1"/>
</dbReference>
<accession>A0A379C4E3</accession>